<dbReference type="Gene3D" id="3.30.200.20">
    <property type="entry name" value="Phosphorylase Kinase, domain 1"/>
    <property type="match status" value="1"/>
</dbReference>
<evidence type="ECO:0000256" key="9">
    <source>
        <dbReference type="NCBIfam" id="TIGR00938"/>
    </source>
</evidence>
<evidence type="ECO:0000256" key="8">
    <source>
        <dbReference type="HAMAP-Rule" id="MF_00301"/>
    </source>
</evidence>
<comment type="catalytic activity">
    <reaction evidence="8">
        <text>L-homoserine + ATP = O-phospho-L-homoserine + ADP + H(+)</text>
        <dbReference type="Rhea" id="RHEA:13985"/>
        <dbReference type="ChEBI" id="CHEBI:15378"/>
        <dbReference type="ChEBI" id="CHEBI:30616"/>
        <dbReference type="ChEBI" id="CHEBI:57476"/>
        <dbReference type="ChEBI" id="CHEBI:57590"/>
        <dbReference type="ChEBI" id="CHEBI:456216"/>
        <dbReference type="EC" id="2.7.1.39"/>
    </reaction>
</comment>
<comment type="similarity">
    <text evidence="7 8">Belongs to the pseudomonas-type ThrB family.</text>
</comment>
<evidence type="ECO:0000256" key="1">
    <source>
        <dbReference type="ARBA" id="ARBA00022605"/>
    </source>
</evidence>
<name>A0A0F7KBV2_9PROT</name>
<dbReference type="KEGG" id="nco:AAW31_03445"/>
<accession>A0A0F7KBV2</accession>
<keyword evidence="6 8" id="KW-0067">ATP-binding</keyword>
<dbReference type="GO" id="GO:0004413">
    <property type="term" value="F:homoserine kinase activity"/>
    <property type="evidence" value="ECO:0007669"/>
    <property type="project" value="UniProtKB-UniRule"/>
</dbReference>
<comment type="pathway">
    <text evidence="8">Amino-acid biosynthesis; L-threonine biosynthesis; L-threonine from L-aspartate: step 4/5.</text>
</comment>
<dbReference type="InterPro" id="IPR005280">
    <property type="entry name" value="Homoserine_kinase_II"/>
</dbReference>
<dbReference type="InterPro" id="IPR002575">
    <property type="entry name" value="Aminoglycoside_PTrfase"/>
</dbReference>
<protein>
    <recommendedName>
        <fullName evidence="8 9">Homoserine kinase</fullName>
        <shortName evidence="8">HK</shortName>
        <shortName evidence="8">HSK</shortName>
        <ecNumber evidence="8 9">2.7.1.39</ecNumber>
    </recommendedName>
</protein>
<dbReference type="InterPro" id="IPR011009">
    <property type="entry name" value="Kinase-like_dom_sf"/>
</dbReference>
<gene>
    <name evidence="8" type="primary">thrB</name>
    <name evidence="11" type="ORF">AAW31_03445</name>
    <name evidence="12" type="ORF">BCL69_10287</name>
</gene>
<evidence type="ECO:0000256" key="6">
    <source>
        <dbReference type="ARBA" id="ARBA00022840"/>
    </source>
</evidence>
<reference evidence="13" key="1">
    <citation type="submission" date="2015-05" db="EMBL/GenBank/DDBJ databases">
        <title>Draft genome of Nitrosomonas communis strain Nm2.</title>
        <authorList>
            <person name="Kozlowski J.A."/>
            <person name="Kits K.D."/>
            <person name="Stein L.Y."/>
        </authorList>
    </citation>
    <scope>NUCLEOTIDE SEQUENCE [LARGE SCALE GENOMIC DNA]</scope>
    <source>
        <strain evidence="13">Nm2</strain>
    </source>
</reference>
<dbReference type="EMBL" id="VNHT01000028">
    <property type="protein sequence ID" value="TYP86976.1"/>
    <property type="molecule type" value="Genomic_DNA"/>
</dbReference>
<keyword evidence="3 8" id="KW-0791">Threonine biosynthesis</keyword>
<dbReference type="EC" id="2.7.1.39" evidence="8 9"/>
<reference evidence="11 13" key="2">
    <citation type="journal article" date="2016" name="Genome Announc.">
        <title>Genome Sequence of Nitrosomonas communis Strain Nm2, a Mesophilic Ammonia-Oxidizing Bacterium Isolated from Mediterranean Soil.</title>
        <authorList>
            <person name="Kozlowski J.A."/>
            <person name="Kits K.D."/>
            <person name="Stein L.Y."/>
        </authorList>
    </citation>
    <scope>NUCLEOTIDE SEQUENCE [LARGE SCALE GENOMIC DNA]</scope>
    <source>
        <strain evidence="11 13">Nm2</strain>
    </source>
</reference>
<dbReference type="UniPathway" id="UPA00050">
    <property type="reaction ID" value="UER00064"/>
</dbReference>
<dbReference type="Pfam" id="PF01636">
    <property type="entry name" value="APH"/>
    <property type="match status" value="1"/>
</dbReference>
<dbReference type="OrthoDB" id="9777460at2"/>
<dbReference type="HAMAP" id="MF_00301">
    <property type="entry name" value="Homoser_kinase_2"/>
    <property type="match status" value="1"/>
</dbReference>
<evidence type="ECO:0000256" key="4">
    <source>
        <dbReference type="ARBA" id="ARBA00022741"/>
    </source>
</evidence>
<dbReference type="EMBL" id="CP011451">
    <property type="protein sequence ID" value="AKH37076.1"/>
    <property type="molecule type" value="Genomic_DNA"/>
</dbReference>
<dbReference type="NCBIfam" id="TIGR00938">
    <property type="entry name" value="thrB_alt"/>
    <property type="match status" value="1"/>
</dbReference>
<dbReference type="InterPro" id="IPR050249">
    <property type="entry name" value="Pseudomonas-type_ThrB"/>
</dbReference>
<feature type="domain" description="Aminoglycoside phosphotransferase" evidence="10">
    <location>
        <begin position="27"/>
        <end position="253"/>
    </location>
</feature>
<evidence type="ECO:0000256" key="7">
    <source>
        <dbReference type="ARBA" id="ARBA00038240"/>
    </source>
</evidence>
<proteinExistence type="inferred from homology"/>
<dbReference type="GO" id="GO:0005524">
    <property type="term" value="F:ATP binding"/>
    <property type="evidence" value="ECO:0007669"/>
    <property type="project" value="UniProtKB-KW"/>
</dbReference>
<evidence type="ECO:0000313" key="12">
    <source>
        <dbReference type="EMBL" id="TYP86976.1"/>
    </source>
</evidence>
<sequence length="317" mass="36274">MSVFTPVSKEQLSIWLQDYPIGTLVDLQGISSGIENTNYLVTTTLGKYILTLFEKLTAAELPFYLNLMAHLSQRGIPCPNPIVTCEQKLLGELNGKPASIVTFLPGKSLKHPTAEQCAEIGGMLARMHLSGLSYPVKMTNPRGLEWWNTAAKEVMPFLTKEEQKLLNEELQFQVLHQTEALPRGVIHADLFRDNVLFTDTSIGGIIDFYFACNDAFLYDLAITINDWCISEDSVLDEMHAQALLTAYHHIRPLINEEHKAWPRMLRAGALRFWISRLYDYHLPREGELTHKKDPMHFREILKYHLANHSKLMQIWIN</sequence>
<dbReference type="Proteomes" id="UP000034156">
    <property type="component" value="Chromosome"/>
</dbReference>
<evidence type="ECO:0000313" key="13">
    <source>
        <dbReference type="Proteomes" id="UP000034156"/>
    </source>
</evidence>
<dbReference type="SUPFAM" id="SSF56112">
    <property type="entry name" value="Protein kinase-like (PK-like)"/>
    <property type="match status" value="1"/>
</dbReference>
<dbReference type="RefSeq" id="WP_046849171.1">
    <property type="nucleotide sequence ID" value="NZ_CBDIPD010000045.1"/>
</dbReference>
<evidence type="ECO:0000256" key="3">
    <source>
        <dbReference type="ARBA" id="ARBA00022697"/>
    </source>
</evidence>
<reference evidence="12 14" key="3">
    <citation type="submission" date="2019-07" db="EMBL/GenBank/DDBJ databases">
        <title>Active sludge and wastewater microbial communities from Klosterneuburg, Austria.</title>
        <authorList>
            <person name="Wagner M."/>
        </authorList>
    </citation>
    <scope>NUCLEOTIDE SEQUENCE [LARGE SCALE GENOMIC DNA]</scope>
    <source>
        <strain evidence="12 14">Nm2</strain>
    </source>
</reference>
<keyword evidence="13" id="KW-1185">Reference proteome</keyword>
<keyword evidence="2 8" id="KW-0808">Transferase</keyword>
<dbReference type="PANTHER" id="PTHR21064">
    <property type="entry name" value="AMINOGLYCOSIDE PHOSPHOTRANSFERASE DOMAIN-CONTAINING PROTEIN-RELATED"/>
    <property type="match status" value="1"/>
</dbReference>
<evidence type="ECO:0000313" key="14">
    <source>
        <dbReference type="Proteomes" id="UP000324176"/>
    </source>
</evidence>
<organism evidence="11 13">
    <name type="scientific">Nitrosomonas communis</name>
    <dbReference type="NCBI Taxonomy" id="44574"/>
    <lineage>
        <taxon>Bacteria</taxon>
        <taxon>Pseudomonadati</taxon>
        <taxon>Pseudomonadota</taxon>
        <taxon>Betaproteobacteria</taxon>
        <taxon>Nitrosomonadales</taxon>
        <taxon>Nitrosomonadaceae</taxon>
        <taxon>Nitrosomonas</taxon>
    </lineage>
</organism>
<dbReference type="AlphaFoldDB" id="A0A0F7KBV2"/>
<dbReference type="Gene3D" id="3.90.1200.10">
    <property type="match status" value="1"/>
</dbReference>
<keyword evidence="4 8" id="KW-0547">Nucleotide-binding</keyword>
<keyword evidence="5 8" id="KW-0418">Kinase</keyword>
<evidence type="ECO:0000313" key="11">
    <source>
        <dbReference type="EMBL" id="AKH37076.1"/>
    </source>
</evidence>
<dbReference type="PATRIC" id="fig|44574.3.peg.823"/>
<keyword evidence="1 8" id="KW-0028">Amino-acid biosynthesis</keyword>
<dbReference type="PANTHER" id="PTHR21064:SF6">
    <property type="entry name" value="AMINOGLYCOSIDE PHOSPHOTRANSFERASE DOMAIN-CONTAINING PROTEIN"/>
    <property type="match status" value="1"/>
</dbReference>
<evidence type="ECO:0000256" key="2">
    <source>
        <dbReference type="ARBA" id="ARBA00022679"/>
    </source>
</evidence>
<dbReference type="CDD" id="cd05153">
    <property type="entry name" value="HomoserineK_II"/>
    <property type="match status" value="1"/>
</dbReference>
<evidence type="ECO:0000256" key="5">
    <source>
        <dbReference type="ARBA" id="ARBA00022777"/>
    </source>
</evidence>
<dbReference type="Proteomes" id="UP000324176">
    <property type="component" value="Unassembled WGS sequence"/>
</dbReference>
<dbReference type="NCBIfam" id="NF003558">
    <property type="entry name" value="PRK05231.1"/>
    <property type="match status" value="1"/>
</dbReference>
<dbReference type="GO" id="GO:0009088">
    <property type="term" value="P:threonine biosynthetic process"/>
    <property type="evidence" value="ECO:0007669"/>
    <property type="project" value="UniProtKB-UniRule"/>
</dbReference>
<evidence type="ECO:0000259" key="10">
    <source>
        <dbReference type="Pfam" id="PF01636"/>
    </source>
</evidence>